<proteinExistence type="predicted"/>
<dbReference type="SUPFAM" id="SSF52540">
    <property type="entry name" value="P-loop containing nucleoside triphosphate hydrolases"/>
    <property type="match status" value="1"/>
</dbReference>
<dbReference type="InterPro" id="IPR027417">
    <property type="entry name" value="P-loop_NTPase"/>
</dbReference>
<protein>
    <recommendedName>
        <fullName evidence="1">Dynamin N-terminal domain-containing protein</fullName>
    </recommendedName>
</protein>
<dbReference type="InterPro" id="IPR045063">
    <property type="entry name" value="Dynamin_N"/>
</dbReference>
<dbReference type="AlphaFoldDB" id="A0A7W7MPQ4"/>
<evidence type="ECO:0000259" key="1">
    <source>
        <dbReference type="Pfam" id="PF00350"/>
    </source>
</evidence>
<organism evidence="2 3">
    <name type="scientific">Actinoplanes digitatis</name>
    <dbReference type="NCBI Taxonomy" id="1868"/>
    <lineage>
        <taxon>Bacteria</taxon>
        <taxon>Bacillati</taxon>
        <taxon>Actinomycetota</taxon>
        <taxon>Actinomycetes</taxon>
        <taxon>Micromonosporales</taxon>
        <taxon>Micromonosporaceae</taxon>
        <taxon>Actinoplanes</taxon>
    </lineage>
</organism>
<dbReference type="Gene3D" id="3.40.50.300">
    <property type="entry name" value="P-loop containing nucleotide triphosphate hydrolases"/>
    <property type="match status" value="1"/>
</dbReference>
<name>A0A7W7MPQ4_9ACTN</name>
<dbReference type="EMBL" id="JACHNH010000001">
    <property type="protein sequence ID" value="MBB4762381.1"/>
    <property type="molecule type" value="Genomic_DNA"/>
</dbReference>
<feature type="domain" description="Dynamin N-terminal" evidence="1">
    <location>
        <begin position="44"/>
        <end position="151"/>
    </location>
</feature>
<dbReference type="Pfam" id="PF00350">
    <property type="entry name" value="Dynamin_N"/>
    <property type="match status" value="1"/>
</dbReference>
<accession>A0A7W7MPQ4</accession>
<dbReference type="Proteomes" id="UP000578112">
    <property type="component" value="Unassembled WGS sequence"/>
</dbReference>
<sequence length="478" mass="50626">MSAPVGLLPEVRALLDRALAETADPAVRAAIADARRRLDQPLRVAIAGKVKAGKSTLLNALVGEGLAPTDAGECTRIVTWYADGPTYAVTAHLTDGSTEARPFNRVDGAVRISLGRAAEQVDHLEVRVPSARLRRHTLIDTPGIASLSTDVSLRTMAFLDAEGERAAKTDAVIYLLRHMHASDVRFLESFHGDGLSSGTPVNAVGVLSRADEIGGARLDAMAAAARVAERYASDERLRRLCPVVVPVAGLLGAAGATLREDEYRTLAAAAAEPMAEVVELLLTADRFAASAPERREALQRLGLFGVRLSVRLIREGKVHDSADLAAALTEHSGIDRLREVFAAQFVGRSEVLKSRSALAVLDEFLAPGSALAAEAERIRASAHEFVELRLLHLVRSGRLPGTDEQLAEMDLLLGGAGGAAHHRLGLPADAPPTRIAAAARAALARWQGVAEHPFTARELRTAARAVARSCEGLLAAVS</sequence>
<dbReference type="RefSeq" id="WP_184993438.1">
    <property type="nucleotide sequence ID" value="NZ_BOMK01000012.1"/>
</dbReference>
<keyword evidence="3" id="KW-1185">Reference proteome</keyword>
<evidence type="ECO:0000313" key="2">
    <source>
        <dbReference type="EMBL" id="MBB4762381.1"/>
    </source>
</evidence>
<reference evidence="2 3" key="1">
    <citation type="submission" date="2020-08" db="EMBL/GenBank/DDBJ databases">
        <title>Sequencing the genomes of 1000 actinobacteria strains.</title>
        <authorList>
            <person name="Klenk H.-P."/>
        </authorList>
    </citation>
    <scope>NUCLEOTIDE SEQUENCE [LARGE SCALE GENOMIC DNA]</scope>
    <source>
        <strain evidence="2 3">DSM 43149</strain>
    </source>
</reference>
<evidence type="ECO:0000313" key="3">
    <source>
        <dbReference type="Proteomes" id="UP000578112"/>
    </source>
</evidence>
<gene>
    <name evidence="2" type="ORF">BJ971_002937</name>
</gene>
<comment type="caution">
    <text evidence="2">The sequence shown here is derived from an EMBL/GenBank/DDBJ whole genome shotgun (WGS) entry which is preliminary data.</text>
</comment>